<name>A0ABV8H3P7_9FLAO</name>
<feature type="chain" id="PRO_5045456017" evidence="1">
    <location>
        <begin position="20"/>
        <end position="139"/>
    </location>
</feature>
<accession>A0ABV8H3P7</accession>
<dbReference type="Proteomes" id="UP001595793">
    <property type="component" value="Unassembled WGS sequence"/>
</dbReference>
<evidence type="ECO:0000313" key="2">
    <source>
        <dbReference type="EMBL" id="MFC4026707.1"/>
    </source>
</evidence>
<sequence length="139" mass="15438">MKRLLPVILIVFSIFSLSAQIDSTAVLVTQVGLKIGQEFDNGDYKVILKEVISDSRCPKNVTCIWAGTAEVLIQLKKGEISCGEYLLEIGSSVDFNLKKLPQLANINLKVKGLSPYPETPIKIKEEDYKLLLQISETIN</sequence>
<gene>
    <name evidence="2" type="ORF">ACFOS1_04770</name>
</gene>
<dbReference type="EMBL" id="JBHSAS010000006">
    <property type="protein sequence ID" value="MFC4026707.1"/>
    <property type="molecule type" value="Genomic_DNA"/>
</dbReference>
<keyword evidence="3" id="KW-1185">Reference proteome</keyword>
<keyword evidence="1" id="KW-0732">Signal</keyword>
<protein>
    <submittedName>
        <fullName evidence="2">Uncharacterized protein</fullName>
    </submittedName>
</protein>
<evidence type="ECO:0000313" key="3">
    <source>
        <dbReference type="Proteomes" id="UP001595793"/>
    </source>
</evidence>
<organism evidence="2 3">
    <name type="scientific">Zunongwangia endophytica</name>
    <dbReference type="NCBI Taxonomy" id="1808945"/>
    <lineage>
        <taxon>Bacteria</taxon>
        <taxon>Pseudomonadati</taxon>
        <taxon>Bacteroidota</taxon>
        <taxon>Flavobacteriia</taxon>
        <taxon>Flavobacteriales</taxon>
        <taxon>Flavobacteriaceae</taxon>
        <taxon>Zunongwangia</taxon>
    </lineage>
</organism>
<comment type="caution">
    <text evidence="2">The sequence shown here is derived from an EMBL/GenBank/DDBJ whole genome shotgun (WGS) entry which is preliminary data.</text>
</comment>
<feature type="signal peptide" evidence="1">
    <location>
        <begin position="1"/>
        <end position="19"/>
    </location>
</feature>
<dbReference type="RefSeq" id="WP_290235794.1">
    <property type="nucleotide sequence ID" value="NZ_JAUFPZ010000002.1"/>
</dbReference>
<evidence type="ECO:0000256" key="1">
    <source>
        <dbReference type="SAM" id="SignalP"/>
    </source>
</evidence>
<proteinExistence type="predicted"/>
<reference evidence="3" key="1">
    <citation type="journal article" date="2019" name="Int. J. Syst. Evol. Microbiol.">
        <title>The Global Catalogue of Microorganisms (GCM) 10K type strain sequencing project: providing services to taxonomists for standard genome sequencing and annotation.</title>
        <authorList>
            <consortium name="The Broad Institute Genomics Platform"/>
            <consortium name="The Broad Institute Genome Sequencing Center for Infectious Disease"/>
            <person name="Wu L."/>
            <person name="Ma J."/>
        </authorList>
    </citation>
    <scope>NUCLEOTIDE SEQUENCE [LARGE SCALE GENOMIC DNA]</scope>
    <source>
        <strain evidence="3">CECT 9128</strain>
    </source>
</reference>